<evidence type="ECO:0008006" key="4">
    <source>
        <dbReference type="Google" id="ProtNLM"/>
    </source>
</evidence>
<name>A0ABP9A6N0_9MICO</name>
<comment type="caution">
    <text evidence="2">The sequence shown here is derived from an EMBL/GenBank/DDBJ whole genome shotgun (WGS) entry which is preliminary data.</text>
</comment>
<reference evidence="3" key="1">
    <citation type="journal article" date="2019" name="Int. J. Syst. Evol. Microbiol.">
        <title>The Global Catalogue of Microorganisms (GCM) 10K type strain sequencing project: providing services to taxonomists for standard genome sequencing and annotation.</title>
        <authorList>
            <consortium name="The Broad Institute Genomics Platform"/>
            <consortium name="The Broad Institute Genome Sequencing Center for Infectious Disease"/>
            <person name="Wu L."/>
            <person name="Ma J."/>
        </authorList>
    </citation>
    <scope>NUCLEOTIDE SEQUENCE [LARGE SCALE GENOMIC DNA]</scope>
    <source>
        <strain evidence="3">JCM 18537</strain>
    </source>
</reference>
<evidence type="ECO:0000256" key="1">
    <source>
        <dbReference type="SAM" id="MobiDB-lite"/>
    </source>
</evidence>
<feature type="region of interest" description="Disordered" evidence="1">
    <location>
        <begin position="131"/>
        <end position="157"/>
    </location>
</feature>
<sequence>MKFFELLRGAKARQPSGTRRYVVQVVFCPLTGPIPDSRTTYDYEWALATPPRVGDRVFVRGGDGRHAEAAITSVGEAVSKTRVLDLAPVYRVATDEDMREATAAEERARARADEEERAWLRVMRKAAGLPTPGRVSAKLPERFPSVPPATGTASPEKANEYGRAWWRAYKRAEERGHDSEEVQAFRSLAHRWYAIRDKG</sequence>
<evidence type="ECO:0000313" key="2">
    <source>
        <dbReference type="EMBL" id="GAA4774812.1"/>
    </source>
</evidence>
<accession>A0ABP9A6N0</accession>
<protein>
    <recommendedName>
        <fullName evidence="4">ASCH domain-containing protein</fullName>
    </recommendedName>
</protein>
<keyword evidence="3" id="KW-1185">Reference proteome</keyword>
<organism evidence="2 3">
    <name type="scientific">Microbacterium gilvum</name>
    <dbReference type="NCBI Taxonomy" id="1336204"/>
    <lineage>
        <taxon>Bacteria</taxon>
        <taxon>Bacillati</taxon>
        <taxon>Actinomycetota</taxon>
        <taxon>Actinomycetes</taxon>
        <taxon>Micrococcales</taxon>
        <taxon>Microbacteriaceae</taxon>
        <taxon>Microbacterium</taxon>
    </lineage>
</organism>
<evidence type="ECO:0000313" key="3">
    <source>
        <dbReference type="Proteomes" id="UP001501645"/>
    </source>
</evidence>
<proteinExistence type="predicted"/>
<dbReference type="Proteomes" id="UP001501645">
    <property type="component" value="Unassembled WGS sequence"/>
</dbReference>
<gene>
    <name evidence="2" type="ORF">GCM10023351_19000</name>
</gene>
<dbReference type="EMBL" id="BAABKO010000003">
    <property type="protein sequence ID" value="GAA4774812.1"/>
    <property type="molecule type" value="Genomic_DNA"/>
</dbReference>